<keyword evidence="3" id="KW-1185">Reference proteome</keyword>
<dbReference type="OrthoDB" id="5125103at2"/>
<reference evidence="2 3" key="1">
    <citation type="journal article" date="2013" name="ISME J.">
        <title>A metabolic model for members of the genus Tetrasphaera involved in enhanced biological phosphorus removal.</title>
        <authorList>
            <person name="Kristiansen R."/>
            <person name="Nguyen H.T.T."/>
            <person name="Saunders A.M."/>
            <person name="Nielsen J.L."/>
            <person name="Wimmer R."/>
            <person name="Le V.Q."/>
            <person name="McIlroy S.J."/>
            <person name="Petrovski S."/>
            <person name="Seviour R.J."/>
            <person name="Calteau A."/>
            <person name="Nielsen K.L."/>
            <person name="Nielsen P.H."/>
        </authorList>
    </citation>
    <scope>NUCLEOTIDE SEQUENCE [LARGE SCALE GENOMIC DNA]</scope>
    <source>
        <strain evidence="2 3">Lp2</strain>
    </source>
</reference>
<dbReference type="eggNOG" id="ENOG50305AQ">
    <property type="taxonomic scope" value="Bacteria"/>
</dbReference>
<dbReference type="RefSeq" id="WP_010850651.1">
    <property type="nucleotide sequence ID" value="NZ_HF570956.1"/>
</dbReference>
<protein>
    <recommendedName>
        <fullName evidence="4">MT0933-like antitoxin protein</fullName>
    </recommendedName>
</protein>
<proteinExistence type="predicted"/>
<dbReference type="AlphaFoldDB" id="N0E1G7"/>
<evidence type="ECO:0008006" key="4">
    <source>
        <dbReference type="Google" id="ProtNLM"/>
    </source>
</evidence>
<evidence type="ECO:0000313" key="3">
    <source>
        <dbReference type="Proteomes" id="UP000013167"/>
    </source>
</evidence>
<dbReference type="HOGENOM" id="CLU_148727_3_1_11"/>
<dbReference type="EMBL" id="CAIZ01000139">
    <property type="protein sequence ID" value="CCH70808.1"/>
    <property type="molecule type" value="Genomic_DNA"/>
</dbReference>
<comment type="caution">
    <text evidence="2">The sequence shown here is derived from an EMBL/GenBank/DDBJ whole genome shotgun (WGS) entry which is preliminary data.</text>
</comment>
<sequence length="62" mass="6680">MGFLDDAKEKLTNLAGEHPDKVEEFSDKGLDGAADRANDLTGGKYGDQIQQGRDAADERIGE</sequence>
<accession>N0E1G7</accession>
<gene>
    <name evidence="2" type="ORF">BN10_680034</name>
</gene>
<evidence type="ECO:0000256" key="1">
    <source>
        <dbReference type="SAM" id="MobiDB-lite"/>
    </source>
</evidence>
<dbReference type="Pfam" id="PF14013">
    <property type="entry name" value="MT0933_antitox"/>
    <property type="match status" value="1"/>
</dbReference>
<name>N0E1G7_9MICO</name>
<feature type="compositionally biased region" description="Basic and acidic residues" evidence="1">
    <location>
        <begin position="12"/>
        <end position="38"/>
    </location>
</feature>
<feature type="region of interest" description="Disordered" evidence="1">
    <location>
        <begin position="12"/>
        <end position="62"/>
    </location>
</feature>
<dbReference type="InterPro" id="IPR028037">
    <property type="entry name" value="Antitoxin_Rv0909/MT0933"/>
</dbReference>
<dbReference type="STRING" id="1193181.BN10_680034"/>
<dbReference type="Proteomes" id="UP000013167">
    <property type="component" value="Unassembled WGS sequence"/>
</dbReference>
<evidence type="ECO:0000313" key="2">
    <source>
        <dbReference type="EMBL" id="CCH70808.1"/>
    </source>
</evidence>
<organism evidence="2 3">
    <name type="scientific">Phycicoccus elongatus Lp2</name>
    <dbReference type="NCBI Taxonomy" id="1193181"/>
    <lineage>
        <taxon>Bacteria</taxon>
        <taxon>Bacillati</taxon>
        <taxon>Actinomycetota</taxon>
        <taxon>Actinomycetes</taxon>
        <taxon>Micrococcales</taxon>
        <taxon>Intrasporangiaceae</taxon>
        <taxon>Phycicoccus</taxon>
    </lineage>
</organism>